<evidence type="ECO:0000313" key="1">
    <source>
        <dbReference type="EMBL" id="EJW03126.1"/>
    </source>
</evidence>
<dbReference type="VEuPathDB" id="MicrosporidiaDB:EDEG_02497"/>
<organism evidence="1 2">
    <name type="scientific">Edhazardia aedis (strain USNM 41457)</name>
    <name type="common">Microsporidian parasite</name>
    <dbReference type="NCBI Taxonomy" id="1003232"/>
    <lineage>
        <taxon>Eukaryota</taxon>
        <taxon>Fungi</taxon>
        <taxon>Fungi incertae sedis</taxon>
        <taxon>Microsporidia</taxon>
        <taxon>Edhazardia</taxon>
    </lineage>
</organism>
<proteinExistence type="predicted"/>
<dbReference type="HOGENOM" id="CLU_1652123_0_0_1"/>
<evidence type="ECO:0000313" key="2">
    <source>
        <dbReference type="Proteomes" id="UP000003163"/>
    </source>
</evidence>
<comment type="caution">
    <text evidence="1">The sequence shown here is derived from an EMBL/GenBank/DDBJ whole genome shotgun (WGS) entry which is preliminary data.</text>
</comment>
<dbReference type="AlphaFoldDB" id="J9D5S5"/>
<sequence length="160" mass="18826">MGNNILKKLQQKIKQQNSKLTTTLNNEVMQTFNTKKEEINFLFSEKETQMQELYKDVHKKMLKLRTQQVGEMENLKKIVKQVNCEFDKLRDVFECSLRKVDCAVKQFEEMYKSRNDDFVSVKNQIDNSLENYKETIGKKISSKESDNAKVYLNDILGALL</sequence>
<gene>
    <name evidence="1" type="ORF">EDEG_02497</name>
</gene>
<dbReference type="EMBL" id="AFBI03000045">
    <property type="protein sequence ID" value="EJW03126.1"/>
    <property type="molecule type" value="Genomic_DNA"/>
</dbReference>
<protein>
    <submittedName>
        <fullName evidence="1">Uncharacterized protein</fullName>
    </submittedName>
</protein>
<reference evidence="1 2" key="1">
    <citation type="submission" date="2011-08" db="EMBL/GenBank/DDBJ databases">
        <authorList>
            <person name="Liu Z.J."/>
            <person name="Shi F.L."/>
            <person name="Lu J.Q."/>
            <person name="Li M."/>
            <person name="Wang Z.L."/>
        </authorList>
    </citation>
    <scope>NUCLEOTIDE SEQUENCE [LARGE SCALE GENOMIC DNA]</scope>
    <source>
        <strain evidence="1 2">USNM 41457</strain>
    </source>
</reference>
<dbReference type="InParanoid" id="J9D5S5"/>
<reference evidence="2" key="2">
    <citation type="submission" date="2015-07" db="EMBL/GenBank/DDBJ databases">
        <title>Contrasting host-pathogen interactions and genome evolution in two generalist and specialist microsporidian pathogens of mosquitoes.</title>
        <authorList>
            <consortium name="The Broad Institute Genomics Platform"/>
            <consortium name="The Broad Institute Genome Sequencing Center for Infectious Disease"/>
            <person name="Cuomo C.A."/>
            <person name="Sanscrainte N.D."/>
            <person name="Goldberg J.M."/>
            <person name="Heiman D."/>
            <person name="Young S."/>
            <person name="Zeng Q."/>
            <person name="Becnel J.J."/>
            <person name="Birren B.W."/>
        </authorList>
    </citation>
    <scope>NUCLEOTIDE SEQUENCE [LARGE SCALE GENOMIC DNA]</scope>
    <source>
        <strain evidence="2">USNM 41457</strain>
    </source>
</reference>
<name>J9D5S5_EDHAE</name>
<dbReference type="Proteomes" id="UP000003163">
    <property type="component" value="Unassembled WGS sequence"/>
</dbReference>
<accession>J9D5S5</accession>
<keyword evidence="2" id="KW-1185">Reference proteome</keyword>